<dbReference type="Gramene" id="XM_028334462.1">
    <property type="protein sequence ID" value="XP_028190263.1"/>
    <property type="gene ID" value="LOC114376366"/>
</dbReference>
<dbReference type="PANTHER" id="PTHR33735">
    <property type="entry name" value="EXPRESSED PROTEIN"/>
    <property type="match status" value="1"/>
</dbReference>
<gene>
    <name evidence="1" type="ORF">D0Y65_004617</name>
</gene>
<evidence type="ECO:0000313" key="1">
    <source>
        <dbReference type="EMBL" id="RZC26012.1"/>
    </source>
</evidence>
<sequence>MINFPTNIGFISMANTTFTQKSTSLAVETLLCQASKVDHRPSNNFRFNSKVKYNCFSVPEQNLGLRFQKDATKKMKMVVYASIPPGNSPPVDSSLGHWKTWIVGTVIILLMSITRNKWGPLLKLLLMKGKIGTTIDKAERVVEKVAEVAVKNLPIGKLQDAAEFVENVAENVDKQTQNAEDVLEKVLTCVRTLFLITIIH</sequence>
<keyword evidence="2" id="KW-1185">Reference proteome</keyword>
<dbReference type="Proteomes" id="UP000289340">
    <property type="component" value="Chromosome 2"/>
</dbReference>
<organism evidence="1 2">
    <name type="scientific">Glycine soja</name>
    <name type="common">Wild soybean</name>
    <dbReference type="NCBI Taxonomy" id="3848"/>
    <lineage>
        <taxon>Eukaryota</taxon>
        <taxon>Viridiplantae</taxon>
        <taxon>Streptophyta</taxon>
        <taxon>Embryophyta</taxon>
        <taxon>Tracheophyta</taxon>
        <taxon>Spermatophyta</taxon>
        <taxon>Magnoliopsida</taxon>
        <taxon>eudicotyledons</taxon>
        <taxon>Gunneridae</taxon>
        <taxon>Pentapetalae</taxon>
        <taxon>rosids</taxon>
        <taxon>fabids</taxon>
        <taxon>Fabales</taxon>
        <taxon>Fabaceae</taxon>
        <taxon>Papilionoideae</taxon>
        <taxon>50 kb inversion clade</taxon>
        <taxon>NPAAA clade</taxon>
        <taxon>indigoferoid/millettioid clade</taxon>
        <taxon>Phaseoleae</taxon>
        <taxon>Glycine</taxon>
        <taxon>Glycine subgen. Soja</taxon>
    </lineage>
</organism>
<name>A0A445LSD6_GLYSO</name>
<proteinExistence type="predicted"/>
<accession>A0A445LSD6</accession>
<dbReference type="EMBL" id="QZWG01000002">
    <property type="protein sequence ID" value="RZC26012.1"/>
    <property type="molecule type" value="Genomic_DNA"/>
</dbReference>
<reference evidence="1 2" key="1">
    <citation type="submission" date="2018-09" db="EMBL/GenBank/DDBJ databases">
        <title>A high-quality reference genome of wild soybean provides a powerful tool to mine soybean genomes.</title>
        <authorList>
            <person name="Xie M."/>
            <person name="Chung C.Y.L."/>
            <person name="Li M.-W."/>
            <person name="Wong F.-L."/>
            <person name="Chan T.-F."/>
            <person name="Lam H.-M."/>
        </authorList>
    </citation>
    <scope>NUCLEOTIDE SEQUENCE [LARGE SCALE GENOMIC DNA]</scope>
    <source>
        <strain evidence="2">cv. W05</strain>
        <tissue evidence="1">Hypocotyl of etiolated seedlings</tissue>
    </source>
</reference>
<evidence type="ECO:0000313" key="2">
    <source>
        <dbReference type="Proteomes" id="UP000289340"/>
    </source>
</evidence>
<dbReference type="AlphaFoldDB" id="A0A445LSD6"/>
<protein>
    <submittedName>
        <fullName evidence="1">Uncharacterized protein</fullName>
    </submittedName>
</protein>
<dbReference type="PANTHER" id="PTHR33735:SF14">
    <property type="entry name" value="PHAGE CAPSID SCAFFOLDING PROTEIN (GPO) SERINE PEPTIDASE"/>
    <property type="match status" value="1"/>
</dbReference>
<comment type="caution">
    <text evidence="1">The sequence shown here is derived from an EMBL/GenBank/DDBJ whole genome shotgun (WGS) entry which is preliminary data.</text>
</comment>